<evidence type="ECO:0000313" key="3">
    <source>
        <dbReference type="Proteomes" id="UP000680750"/>
    </source>
</evidence>
<feature type="region of interest" description="Disordered" evidence="1">
    <location>
        <begin position="252"/>
        <end position="292"/>
    </location>
</feature>
<dbReference type="RefSeq" id="WP_035296165.1">
    <property type="nucleotide sequence ID" value="NZ_AP023354.1"/>
</dbReference>
<evidence type="ECO:0008006" key="4">
    <source>
        <dbReference type="Google" id="ProtNLM"/>
    </source>
</evidence>
<evidence type="ECO:0000313" key="2">
    <source>
        <dbReference type="EMBL" id="BCJ28474.1"/>
    </source>
</evidence>
<dbReference type="AlphaFoldDB" id="A0A810KZC2"/>
<dbReference type="OrthoDB" id="9033521at2"/>
<dbReference type="KEGG" id="aser:Asera_25820"/>
<dbReference type="Proteomes" id="UP000680750">
    <property type="component" value="Chromosome"/>
</dbReference>
<sequence>MTDTLLVLGTGSLAGQVCGSIAVLAPEPLRLVLVGRDPGRAARLGYLTATRARLAGRPVTVQVEVADATDRAALDRLVTRYRPVGVASITSPQSPWEPQRARSAWTDLLADAGFAVTLPFQAVIAARVAEVLAERGGWLINASLPDAVNPLLAARGPAPLCGVGNVGILAASLAATLPAGAPLRVVGHHWHLHRPDDPTAEARAFVGTEEIPDVSARLAGQRGTPRETLNQVTGLASARVLLGLLGTGPAADSVPDRPGLPGGAAASVPGPLGSPGRDAAGVPGPTGLPGGDAASVPGPLGLPGGYPVRLGRGSVALDLPPALDRATAVALNEDWSRRDGVWVDGSRVVYGQRIAAALAEHAQDLGAGFPAAALDDAYTALSTLRSTLRARPPRDG</sequence>
<evidence type="ECO:0000256" key="1">
    <source>
        <dbReference type="SAM" id="MobiDB-lite"/>
    </source>
</evidence>
<gene>
    <name evidence="2" type="ORF">Asera_25820</name>
</gene>
<proteinExistence type="predicted"/>
<accession>A0A810KZC2</accession>
<organism evidence="2 3">
    <name type="scientific">Actinocatenispora sera</name>
    <dbReference type="NCBI Taxonomy" id="390989"/>
    <lineage>
        <taxon>Bacteria</taxon>
        <taxon>Bacillati</taxon>
        <taxon>Actinomycetota</taxon>
        <taxon>Actinomycetes</taxon>
        <taxon>Micromonosporales</taxon>
        <taxon>Micromonosporaceae</taxon>
        <taxon>Actinocatenispora</taxon>
    </lineage>
</organism>
<reference evidence="2" key="1">
    <citation type="submission" date="2020-08" db="EMBL/GenBank/DDBJ databases">
        <title>Whole genome shotgun sequence of Actinocatenispora sera NBRC 101916.</title>
        <authorList>
            <person name="Komaki H."/>
            <person name="Tamura T."/>
        </authorList>
    </citation>
    <scope>NUCLEOTIDE SEQUENCE</scope>
    <source>
        <strain evidence="2">NBRC 101916</strain>
    </source>
</reference>
<keyword evidence="3" id="KW-1185">Reference proteome</keyword>
<protein>
    <recommendedName>
        <fullName evidence="4">Saccharopine dehydrogenase NADP binding domain-containing protein</fullName>
    </recommendedName>
</protein>
<dbReference type="EMBL" id="AP023354">
    <property type="protein sequence ID" value="BCJ28474.1"/>
    <property type="molecule type" value="Genomic_DNA"/>
</dbReference>
<name>A0A810KZC2_9ACTN</name>